<proteinExistence type="predicted"/>
<dbReference type="AlphaFoldDB" id="A0AAV7N0E5"/>
<feature type="compositionally biased region" description="Basic and acidic residues" evidence="1">
    <location>
        <begin position="34"/>
        <end position="56"/>
    </location>
</feature>
<dbReference type="EMBL" id="JANPWB010000013">
    <property type="protein sequence ID" value="KAJ1108914.1"/>
    <property type="molecule type" value="Genomic_DNA"/>
</dbReference>
<sequence>MNKPVVLPSKGNWGLDWGRDLGAEIEPTSWMAQAKEEARRPTELAAEEERPAEETSGRLPDISSPLVAPGACECR</sequence>
<organism evidence="2 3">
    <name type="scientific">Pleurodeles waltl</name>
    <name type="common">Iberian ribbed newt</name>
    <dbReference type="NCBI Taxonomy" id="8319"/>
    <lineage>
        <taxon>Eukaryota</taxon>
        <taxon>Metazoa</taxon>
        <taxon>Chordata</taxon>
        <taxon>Craniata</taxon>
        <taxon>Vertebrata</taxon>
        <taxon>Euteleostomi</taxon>
        <taxon>Amphibia</taxon>
        <taxon>Batrachia</taxon>
        <taxon>Caudata</taxon>
        <taxon>Salamandroidea</taxon>
        <taxon>Salamandridae</taxon>
        <taxon>Pleurodelinae</taxon>
        <taxon>Pleurodeles</taxon>
    </lineage>
</organism>
<reference evidence="2" key="1">
    <citation type="journal article" date="2022" name="bioRxiv">
        <title>Sequencing and chromosome-scale assembly of the giantPleurodeles waltlgenome.</title>
        <authorList>
            <person name="Brown T."/>
            <person name="Elewa A."/>
            <person name="Iarovenko S."/>
            <person name="Subramanian E."/>
            <person name="Araus A.J."/>
            <person name="Petzold A."/>
            <person name="Susuki M."/>
            <person name="Suzuki K.-i.T."/>
            <person name="Hayashi T."/>
            <person name="Toyoda A."/>
            <person name="Oliveira C."/>
            <person name="Osipova E."/>
            <person name="Leigh N.D."/>
            <person name="Simon A."/>
            <person name="Yun M.H."/>
        </authorList>
    </citation>
    <scope>NUCLEOTIDE SEQUENCE</scope>
    <source>
        <strain evidence="2">20211129_DDA</strain>
        <tissue evidence="2">Liver</tissue>
    </source>
</reference>
<feature type="region of interest" description="Disordered" evidence="1">
    <location>
        <begin position="30"/>
        <end position="75"/>
    </location>
</feature>
<gene>
    <name evidence="2" type="ORF">NDU88_006284</name>
</gene>
<comment type="caution">
    <text evidence="2">The sequence shown here is derived from an EMBL/GenBank/DDBJ whole genome shotgun (WGS) entry which is preliminary data.</text>
</comment>
<evidence type="ECO:0000313" key="2">
    <source>
        <dbReference type="EMBL" id="KAJ1108914.1"/>
    </source>
</evidence>
<protein>
    <submittedName>
        <fullName evidence="2">Uncharacterized protein</fullName>
    </submittedName>
</protein>
<evidence type="ECO:0000256" key="1">
    <source>
        <dbReference type="SAM" id="MobiDB-lite"/>
    </source>
</evidence>
<evidence type="ECO:0000313" key="3">
    <source>
        <dbReference type="Proteomes" id="UP001066276"/>
    </source>
</evidence>
<keyword evidence="3" id="KW-1185">Reference proteome</keyword>
<dbReference type="Proteomes" id="UP001066276">
    <property type="component" value="Chromosome 9"/>
</dbReference>
<name>A0AAV7N0E5_PLEWA</name>
<accession>A0AAV7N0E5</accession>